<feature type="domain" description="Peptidase S11 D-Ala-D-Ala carboxypeptidase A C-terminal" evidence="4">
    <location>
        <begin position="311"/>
        <end position="396"/>
    </location>
</feature>
<dbReference type="Pfam" id="PF07943">
    <property type="entry name" value="PBP5_C"/>
    <property type="match status" value="1"/>
</dbReference>
<organism evidence="5 6">
    <name type="scientific">Estrella lausannensis</name>
    <dbReference type="NCBI Taxonomy" id="483423"/>
    <lineage>
        <taxon>Bacteria</taxon>
        <taxon>Pseudomonadati</taxon>
        <taxon>Chlamydiota</taxon>
        <taxon>Chlamydiia</taxon>
        <taxon>Parachlamydiales</taxon>
        <taxon>Candidatus Criblamydiaceae</taxon>
        <taxon>Estrella</taxon>
    </lineage>
</organism>
<keyword evidence="5" id="KW-0121">Carboxypeptidase</keyword>
<keyword evidence="6" id="KW-1185">Reference proteome</keyword>
<evidence type="ECO:0000256" key="1">
    <source>
        <dbReference type="ARBA" id="ARBA00003217"/>
    </source>
</evidence>
<dbReference type="InterPro" id="IPR037167">
    <property type="entry name" value="Peptidase_S11_C_sf"/>
</dbReference>
<feature type="transmembrane region" description="Helical" evidence="2">
    <location>
        <begin position="427"/>
        <end position="447"/>
    </location>
</feature>
<keyword evidence="5" id="KW-0378">Hydrolase</keyword>
<dbReference type="PANTHER" id="PTHR21581">
    <property type="entry name" value="D-ALANYL-D-ALANINE CARBOXYPEPTIDASE"/>
    <property type="match status" value="1"/>
</dbReference>
<evidence type="ECO:0000256" key="2">
    <source>
        <dbReference type="SAM" id="Phobius"/>
    </source>
</evidence>
<dbReference type="InterPro" id="IPR015956">
    <property type="entry name" value="Peniciliin-bd_prot_C_sf"/>
</dbReference>
<keyword evidence="5" id="KW-0645">Protease</keyword>
<dbReference type="EC" id="3.4.16.4" evidence="5"/>
<dbReference type="SUPFAM" id="SSF56601">
    <property type="entry name" value="beta-lactamase/transpeptidase-like"/>
    <property type="match status" value="1"/>
</dbReference>
<dbReference type="RefSeq" id="WP_098037682.1">
    <property type="nucleotide sequence ID" value="NZ_CWGJ01000006.1"/>
</dbReference>
<keyword evidence="2" id="KW-0812">Transmembrane</keyword>
<dbReference type="SUPFAM" id="SSF69189">
    <property type="entry name" value="Penicillin-binding protein associated domain"/>
    <property type="match status" value="1"/>
</dbReference>
<name>A0A0H5DNE6_9BACT</name>
<evidence type="ECO:0000259" key="3">
    <source>
        <dbReference type="Pfam" id="PF00768"/>
    </source>
</evidence>
<keyword evidence="2" id="KW-1133">Transmembrane helix</keyword>
<reference evidence="6" key="1">
    <citation type="submission" date="2015-06" db="EMBL/GenBank/DDBJ databases">
        <authorList>
            <person name="Bertelli C."/>
        </authorList>
    </citation>
    <scope>NUCLEOTIDE SEQUENCE [LARGE SCALE GENOMIC DNA]</scope>
    <source>
        <strain evidence="6">CRIB-30</strain>
    </source>
</reference>
<dbReference type="InterPro" id="IPR012338">
    <property type="entry name" value="Beta-lactam/transpept-like"/>
</dbReference>
<dbReference type="GO" id="GO:0006508">
    <property type="term" value="P:proteolysis"/>
    <property type="evidence" value="ECO:0007669"/>
    <property type="project" value="InterPro"/>
</dbReference>
<dbReference type="EMBL" id="CWGJ01000006">
    <property type="protein sequence ID" value="CRX37831.1"/>
    <property type="molecule type" value="Genomic_DNA"/>
</dbReference>
<proteinExistence type="predicted"/>
<protein>
    <submittedName>
        <fullName evidence="5">D-alanyl-D-alanine carboxypeptidase</fullName>
        <ecNumber evidence="5">3.4.16.4</ecNumber>
    </submittedName>
</protein>
<dbReference type="Proteomes" id="UP000220251">
    <property type="component" value="Unassembled WGS sequence"/>
</dbReference>
<dbReference type="PANTHER" id="PTHR21581:SF26">
    <property type="entry name" value="D-ALANYL-D-ALANINE ENDOPEPTIDASE"/>
    <property type="match status" value="1"/>
</dbReference>
<dbReference type="AlphaFoldDB" id="A0A0H5DNE6"/>
<gene>
    <name evidence="5" type="primary">dacC</name>
    <name evidence="5" type="ORF">ELAC_0476</name>
</gene>
<keyword evidence="2" id="KW-0472">Membrane</keyword>
<dbReference type="Gene3D" id="3.40.710.10">
    <property type="entry name" value="DD-peptidase/beta-lactamase superfamily"/>
    <property type="match status" value="1"/>
</dbReference>
<dbReference type="OrthoDB" id="9791132at2"/>
<feature type="domain" description="Peptidase S11 D-alanyl-D-alanine carboxypeptidase A N-terminal" evidence="3">
    <location>
        <begin position="37"/>
        <end position="284"/>
    </location>
</feature>
<evidence type="ECO:0000259" key="4">
    <source>
        <dbReference type="Pfam" id="PF07943"/>
    </source>
</evidence>
<dbReference type="InterPro" id="IPR001967">
    <property type="entry name" value="Peptidase_S11_N"/>
</dbReference>
<dbReference type="Pfam" id="PF00768">
    <property type="entry name" value="Peptidase_S11"/>
    <property type="match status" value="1"/>
</dbReference>
<evidence type="ECO:0000313" key="6">
    <source>
        <dbReference type="Proteomes" id="UP000220251"/>
    </source>
</evidence>
<dbReference type="InterPro" id="IPR012907">
    <property type="entry name" value="Peptidase_S11_C"/>
</dbReference>
<dbReference type="GO" id="GO:0009002">
    <property type="term" value="F:serine-type D-Ala-D-Ala carboxypeptidase activity"/>
    <property type="evidence" value="ECO:0007669"/>
    <property type="project" value="UniProtKB-EC"/>
</dbReference>
<sequence length="454" mass="50958">MSEKLFLFFTYQGSLLISLLLTLCFPSFAYGGKLQVAVNAESAILINADTGAILYEKNADRPQYPASITKIATCLFALHALGNKLEDVVSAENDAIVTITKEAKRRSGYSIPAWWLEVNSSHIGIKKGEEMRLEDLLYGMMVSSGNDAANVIAQYVGGTIPSFLEEMNKYIKDLGCKTTTFYNPHGLHHPKHVTTARDMAIITREALQKEEFKTIVKTVRYTRPKTNKQQPTVLVQTNKLLRKGKFFYPKAIGVKTGYTSDAMNTLVAAAENDGRVLIAVLLKTKERDDLFKDAKKMFEVAFSQPKLEKVLIRSGAQKQKIKVPGGAKPLTALVEKDICLQFYPAEEPRLKCLLHLDEKLKAPIHKGELIGEIRLVNDEERVVKTYPVLAHEDVPETWSHWLKESLFPKRKEASPNGVKRPEGIARWKTLILFVVLGGGLFGLLFFYKKKRAVE</sequence>
<accession>A0A0H5DNE6</accession>
<dbReference type="Gene3D" id="2.60.410.10">
    <property type="entry name" value="D-Ala-D-Ala carboxypeptidase, C-terminal domain"/>
    <property type="match status" value="1"/>
</dbReference>
<comment type="function">
    <text evidence="1">Removes C-terminal D-alanyl residues from sugar-peptide cell wall precursors.</text>
</comment>
<evidence type="ECO:0000313" key="5">
    <source>
        <dbReference type="EMBL" id="CRX37831.1"/>
    </source>
</evidence>